<evidence type="ECO:0000256" key="1">
    <source>
        <dbReference type="SAM" id="Phobius"/>
    </source>
</evidence>
<reference evidence="2 3" key="1">
    <citation type="journal article" name="Nat. Commun.">
        <title>Undinarchaeota illuminate DPANN phylogeny and the impact of gene transfer on archaeal evolution.</title>
        <authorList>
            <person name="Dombrowski N."/>
            <person name="Williams T.A."/>
            <person name="Sun J."/>
            <person name="Woodcroft B.J."/>
            <person name="Lee J.H."/>
            <person name="Minh B.Q."/>
            <person name="Rinke C."/>
            <person name="Spang A."/>
        </authorList>
    </citation>
    <scope>NUCLEOTIDE SEQUENCE [LARGE SCALE GENOMIC DNA]</scope>
    <source>
        <strain evidence="2">MAG_bin1129</strain>
    </source>
</reference>
<dbReference type="EMBL" id="DVAB01000023">
    <property type="protein sequence ID" value="HIK00422.1"/>
    <property type="molecule type" value="Genomic_DNA"/>
</dbReference>
<gene>
    <name evidence="2" type="ORF">H1016_02670</name>
</gene>
<feature type="transmembrane region" description="Helical" evidence="1">
    <location>
        <begin position="7"/>
        <end position="26"/>
    </location>
</feature>
<keyword evidence="1" id="KW-0812">Transmembrane</keyword>
<dbReference type="InterPro" id="IPR021446">
    <property type="entry name" value="DUF3096"/>
</dbReference>
<proteinExistence type="predicted"/>
<sequence length="54" mass="5693">MIALFKKLGIGETAAAIIMIVVGALILWKPDLLAYLVAAYLIIVGLLKLVVGAK</sequence>
<keyword evidence="3" id="KW-1185">Reference proteome</keyword>
<dbReference type="Pfam" id="PF11295">
    <property type="entry name" value="DUF3096"/>
    <property type="match status" value="1"/>
</dbReference>
<accession>A0A832URT9</accession>
<protein>
    <submittedName>
        <fullName evidence="2">DUF3096 domain-containing protein</fullName>
    </submittedName>
</protein>
<evidence type="ECO:0000313" key="2">
    <source>
        <dbReference type="EMBL" id="HIK00422.1"/>
    </source>
</evidence>
<dbReference type="AlphaFoldDB" id="A0A832URT9"/>
<feature type="transmembrane region" description="Helical" evidence="1">
    <location>
        <begin position="32"/>
        <end position="51"/>
    </location>
</feature>
<keyword evidence="1" id="KW-0472">Membrane</keyword>
<organism evidence="2 3">
    <name type="scientific">Candidatus Naiadarchaeum limnaeum</name>
    <dbReference type="NCBI Taxonomy" id="2756139"/>
    <lineage>
        <taxon>Archaea</taxon>
        <taxon>Candidatus Undinarchaeota</taxon>
        <taxon>Candidatus Undinarchaeia</taxon>
        <taxon>Candidatus Naiadarchaeales</taxon>
        <taxon>Candidatus Naiadarchaeaceae</taxon>
        <taxon>Candidatus Naiadarchaeum</taxon>
    </lineage>
</organism>
<name>A0A832URT9_9ARCH</name>
<evidence type="ECO:0000313" key="3">
    <source>
        <dbReference type="Proteomes" id="UP000646946"/>
    </source>
</evidence>
<keyword evidence="1" id="KW-1133">Transmembrane helix</keyword>
<comment type="caution">
    <text evidence="2">The sequence shown here is derived from an EMBL/GenBank/DDBJ whole genome shotgun (WGS) entry which is preliminary data.</text>
</comment>
<dbReference type="Proteomes" id="UP000646946">
    <property type="component" value="Unassembled WGS sequence"/>
</dbReference>